<sequence>MLLQKCWEIICQCYAWLYPRQISKTKWFGNLCSIILNMSHVCCFMSFR</sequence>
<protein>
    <submittedName>
        <fullName evidence="1">Uncharacterized protein</fullName>
    </submittedName>
</protein>
<reference evidence="1" key="2">
    <citation type="journal article" date="2015" name="Data Brief">
        <title>Shoot transcriptome of the giant reed, Arundo donax.</title>
        <authorList>
            <person name="Barrero R.A."/>
            <person name="Guerrero F.D."/>
            <person name="Moolhuijzen P."/>
            <person name="Goolsby J.A."/>
            <person name="Tidwell J."/>
            <person name="Bellgard S.E."/>
            <person name="Bellgard M.I."/>
        </authorList>
    </citation>
    <scope>NUCLEOTIDE SEQUENCE</scope>
    <source>
        <tissue evidence="1">Shoot tissue taken approximately 20 cm above the soil surface</tissue>
    </source>
</reference>
<evidence type="ECO:0000313" key="1">
    <source>
        <dbReference type="EMBL" id="JAE27980.1"/>
    </source>
</evidence>
<name>A0A0A9GS49_ARUDO</name>
<dbReference type="EMBL" id="GBRH01169916">
    <property type="protein sequence ID" value="JAE27980.1"/>
    <property type="molecule type" value="Transcribed_RNA"/>
</dbReference>
<accession>A0A0A9GS49</accession>
<proteinExistence type="predicted"/>
<reference evidence="1" key="1">
    <citation type="submission" date="2014-09" db="EMBL/GenBank/DDBJ databases">
        <authorList>
            <person name="Magalhaes I.L.F."/>
            <person name="Oliveira U."/>
            <person name="Santos F.R."/>
            <person name="Vidigal T.H.D.A."/>
            <person name="Brescovit A.D."/>
            <person name="Santos A.J."/>
        </authorList>
    </citation>
    <scope>NUCLEOTIDE SEQUENCE</scope>
    <source>
        <tissue evidence="1">Shoot tissue taken approximately 20 cm above the soil surface</tissue>
    </source>
</reference>
<organism evidence="1">
    <name type="scientific">Arundo donax</name>
    <name type="common">Giant reed</name>
    <name type="synonym">Donax arundinaceus</name>
    <dbReference type="NCBI Taxonomy" id="35708"/>
    <lineage>
        <taxon>Eukaryota</taxon>
        <taxon>Viridiplantae</taxon>
        <taxon>Streptophyta</taxon>
        <taxon>Embryophyta</taxon>
        <taxon>Tracheophyta</taxon>
        <taxon>Spermatophyta</taxon>
        <taxon>Magnoliopsida</taxon>
        <taxon>Liliopsida</taxon>
        <taxon>Poales</taxon>
        <taxon>Poaceae</taxon>
        <taxon>PACMAD clade</taxon>
        <taxon>Arundinoideae</taxon>
        <taxon>Arundineae</taxon>
        <taxon>Arundo</taxon>
    </lineage>
</organism>
<dbReference type="AlphaFoldDB" id="A0A0A9GS49"/>